<accession>A0A2R5F0K5</accession>
<reference evidence="1 2" key="1">
    <citation type="submission" date="2017-08" db="EMBL/GenBank/DDBJ databases">
        <title>Substantial Increase in Enzyme Production by Combined Drug-Resistance Mutations in Paenibacillus agaridevorans.</title>
        <authorList>
            <person name="Tanaka Y."/>
            <person name="Funane K."/>
            <person name="Hosaka T."/>
            <person name="Shiwa Y."/>
            <person name="Fujita N."/>
            <person name="Miyazaki T."/>
            <person name="Yoshikawa H."/>
            <person name="Murakami K."/>
            <person name="Kasahara K."/>
            <person name="Inaoka T."/>
            <person name="Hiraga Y."/>
            <person name="Ochi K."/>
        </authorList>
    </citation>
    <scope>NUCLEOTIDE SEQUENCE [LARGE SCALE GENOMIC DNA]</scope>
    <source>
        <strain evidence="1 2">T-3040</strain>
    </source>
</reference>
<keyword evidence="2" id="KW-1185">Reference proteome</keyword>
<dbReference type="EMBL" id="BDQX01000356">
    <property type="protein sequence ID" value="GBG10878.1"/>
    <property type="molecule type" value="Genomic_DNA"/>
</dbReference>
<sequence length="84" mass="9568">MSKQVEQPVPEDIDLEAVTESSKKLYPVVPSAPDVMKLKALKKSRYGNKFRCSGAKNHYYSSVFLLLNIYQVMQESLSIFLIVK</sequence>
<gene>
    <name evidence="1" type="ORF">PAT3040_05648</name>
</gene>
<proteinExistence type="predicted"/>
<dbReference type="Proteomes" id="UP000245202">
    <property type="component" value="Unassembled WGS sequence"/>
</dbReference>
<evidence type="ECO:0000313" key="1">
    <source>
        <dbReference type="EMBL" id="GBG10878.1"/>
    </source>
</evidence>
<organism evidence="1 2">
    <name type="scientific">Paenibacillus agaridevorans</name>
    <dbReference type="NCBI Taxonomy" id="171404"/>
    <lineage>
        <taxon>Bacteria</taxon>
        <taxon>Bacillati</taxon>
        <taxon>Bacillota</taxon>
        <taxon>Bacilli</taxon>
        <taxon>Bacillales</taxon>
        <taxon>Paenibacillaceae</taxon>
        <taxon>Paenibacillus</taxon>
    </lineage>
</organism>
<dbReference type="AlphaFoldDB" id="A0A2R5F0K5"/>
<protein>
    <submittedName>
        <fullName evidence="1">Uncharacterized protein</fullName>
    </submittedName>
</protein>
<evidence type="ECO:0000313" key="2">
    <source>
        <dbReference type="Proteomes" id="UP000245202"/>
    </source>
</evidence>
<comment type="caution">
    <text evidence="1">The sequence shown here is derived from an EMBL/GenBank/DDBJ whole genome shotgun (WGS) entry which is preliminary data.</text>
</comment>
<name>A0A2R5F0K5_9BACL</name>